<comment type="caution">
    <text evidence="1">The sequence shown here is derived from an EMBL/GenBank/DDBJ whole genome shotgun (WGS) entry which is preliminary data.</text>
</comment>
<dbReference type="AlphaFoldDB" id="A0A0F9SIX2"/>
<organism evidence="1">
    <name type="scientific">marine sediment metagenome</name>
    <dbReference type="NCBI Taxonomy" id="412755"/>
    <lineage>
        <taxon>unclassified sequences</taxon>
        <taxon>metagenomes</taxon>
        <taxon>ecological metagenomes</taxon>
    </lineage>
</organism>
<gene>
    <name evidence="1" type="ORF">LCGC14_0465680</name>
</gene>
<dbReference type="EMBL" id="LAZR01000485">
    <property type="protein sequence ID" value="KKN67014.1"/>
    <property type="molecule type" value="Genomic_DNA"/>
</dbReference>
<proteinExistence type="predicted"/>
<reference evidence="1" key="1">
    <citation type="journal article" date="2015" name="Nature">
        <title>Complex archaea that bridge the gap between prokaryotes and eukaryotes.</title>
        <authorList>
            <person name="Spang A."/>
            <person name="Saw J.H."/>
            <person name="Jorgensen S.L."/>
            <person name="Zaremba-Niedzwiedzka K."/>
            <person name="Martijn J."/>
            <person name="Lind A.E."/>
            <person name="van Eijk R."/>
            <person name="Schleper C."/>
            <person name="Guy L."/>
            <person name="Ettema T.J."/>
        </authorList>
    </citation>
    <scope>NUCLEOTIDE SEQUENCE</scope>
</reference>
<evidence type="ECO:0000313" key="1">
    <source>
        <dbReference type="EMBL" id="KKN67014.1"/>
    </source>
</evidence>
<name>A0A0F9SIX2_9ZZZZ</name>
<protein>
    <submittedName>
        <fullName evidence="1">Uncharacterized protein</fullName>
    </submittedName>
</protein>
<sequence>MVRKKETKKEYTTIEVKKTTRDKLKNLLKFPHLSYDSLINKLIGKKK</sequence>
<accession>A0A0F9SIX2</accession>